<dbReference type="InterPro" id="IPR050055">
    <property type="entry name" value="EF-Tu_GTPase"/>
</dbReference>
<evidence type="ECO:0000313" key="1">
    <source>
        <dbReference type="EMBL" id="KAK2091331.1"/>
    </source>
</evidence>
<sequence>LLTSQISIPMRDPSGPFLMSVDHCFSIKGQGTVMTGTILSGSISLGDSVEIPALK</sequence>
<accession>A0ABQ9U2T3</accession>
<dbReference type="Proteomes" id="UP001266305">
    <property type="component" value="Unassembled WGS sequence"/>
</dbReference>
<comment type="caution">
    <text evidence="1">The sequence shown here is derived from an EMBL/GenBank/DDBJ whole genome shotgun (WGS) entry which is preliminary data.</text>
</comment>
<gene>
    <name evidence="1" type="ORF">P7K49_030615</name>
</gene>
<name>A0ABQ9U2T3_SAGOE</name>
<dbReference type="SUPFAM" id="SSF50447">
    <property type="entry name" value="Translation proteins"/>
    <property type="match status" value="1"/>
</dbReference>
<feature type="non-terminal residue" evidence="1">
    <location>
        <position position="1"/>
    </location>
</feature>
<feature type="non-terminal residue" evidence="1">
    <location>
        <position position="55"/>
    </location>
</feature>
<protein>
    <submittedName>
        <fullName evidence="1">Uncharacterized protein</fullName>
    </submittedName>
</protein>
<dbReference type="PANTHER" id="PTHR43721:SF11">
    <property type="entry name" value="SELENOCYSTEINE-SPECIFIC ELONGATION FACTOR"/>
    <property type="match status" value="1"/>
</dbReference>
<dbReference type="EMBL" id="JASSZA010000016">
    <property type="protein sequence ID" value="KAK2091331.1"/>
    <property type="molecule type" value="Genomic_DNA"/>
</dbReference>
<proteinExistence type="predicted"/>
<reference evidence="1 2" key="1">
    <citation type="submission" date="2023-05" db="EMBL/GenBank/DDBJ databases">
        <title>B98-5 Cell Line De Novo Hybrid Assembly: An Optical Mapping Approach.</title>
        <authorList>
            <person name="Kananen K."/>
            <person name="Auerbach J.A."/>
            <person name="Kautto E."/>
            <person name="Blachly J.S."/>
        </authorList>
    </citation>
    <scope>NUCLEOTIDE SEQUENCE [LARGE SCALE GENOMIC DNA]</scope>
    <source>
        <strain evidence="1">B95-8</strain>
        <tissue evidence="1">Cell line</tissue>
    </source>
</reference>
<dbReference type="Gene3D" id="2.40.30.10">
    <property type="entry name" value="Translation factors"/>
    <property type="match status" value="1"/>
</dbReference>
<keyword evidence="2" id="KW-1185">Reference proteome</keyword>
<dbReference type="PANTHER" id="PTHR43721">
    <property type="entry name" value="ELONGATION FACTOR TU-RELATED"/>
    <property type="match status" value="1"/>
</dbReference>
<organism evidence="1 2">
    <name type="scientific">Saguinus oedipus</name>
    <name type="common">Cotton-top tamarin</name>
    <name type="synonym">Oedipomidas oedipus</name>
    <dbReference type="NCBI Taxonomy" id="9490"/>
    <lineage>
        <taxon>Eukaryota</taxon>
        <taxon>Metazoa</taxon>
        <taxon>Chordata</taxon>
        <taxon>Craniata</taxon>
        <taxon>Vertebrata</taxon>
        <taxon>Euteleostomi</taxon>
        <taxon>Mammalia</taxon>
        <taxon>Eutheria</taxon>
        <taxon>Euarchontoglires</taxon>
        <taxon>Primates</taxon>
        <taxon>Haplorrhini</taxon>
        <taxon>Platyrrhini</taxon>
        <taxon>Cebidae</taxon>
        <taxon>Callitrichinae</taxon>
        <taxon>Saguinus</taxon>
    </lineage>
</organism>
<evidence type="ECO:0000313" key="2">
    <source>
        <dbReference type="Proteomes" id="UP001266305"/>
    </source>
</evidence>
<dbReference type="InterPro" id="IPR009000">
    <property type="entry name" value="Transl_B-barrel_sf"/>
</dbReference>